<dbReference type="GeneID" id="5002100"/>
<dbReference type="Proteomes" id="UP000001568">
    <property type="component" value="Chromosome 5"/>
</dbReference>
<keyword evidence="2" id="KW-1185">Reference proteome</keyword>
<dbReference type="OrthoDB" id="513392at2759"/>
<evidence type="ECO:0008006" key="3">
    <source>
        <dbReference type="Google" id="ProtNLM"/>
    </source>
</evidence>
<accession>A4RXN3</accession>
<proteinExistence type="predicted"/>
<organism evidence="1 2">
    <name type="scientific">Ostreococcus lucimarinus (strain CCE9901)</name>
    <dbReference type="NCBI Taxonomy" id="436017"/>
    <lineage>
        <taxon>Eukaryota</taxon>
        <taxon>Viridiplantae</taxon>
        <taxon>Chlorophyta</taxon>
        <taxon>Mamiellophyceae</taxon>
        <taxon>Mamiellales</taxon>
        <taxon>Bathycoccaceae</taxon>
        <taxon>Ostreococcus</taxon>
    </lineage>
</organism>
<reference evidence="1 2" key="1">
    <citation type="journal article" date="2007" name="Proc. Natl. Acad. Sci. U.S.A.">
        <title>The tiny eukaryote Ostreococcus provides genomic insights into the paradox of plankton speciation.</title>
        <authorList>
            <person name="Palenik B."/>
            <person name="Grimwood J."/>
            <person name="Aerts A."/>
            <person name="Rouze P."/>
            <person name="Salamov A."/>
            <person name="Putnam N."/>
            <person name="Dupont C."/>
            <person name="Jorgensen R."/>
            <person name="Derelle E."/>
            <person name="Rombauts S."/>
            <person name="Zhou K."/>
            <person name="Otillar R."/>
            <person name="Merchant S.S."/>
            <person name="Podell S."/>
            <person name="Gaasterland T."/>
            <person name="Napoli C."/>
            <person name="Gendler K."/>
            <person name="Manuell A."/>
            <person name="Tai V."/>
            <person name="Vallon O."/>
            <person name="Piganeau G."/>
            <person name="Jancek S."/>
            <person name="Heijde M."/>
            <person name="Jabbari K."/>
            <person name="Bowler C."/>
            <person name="Lohr M."/>
            <person name="Robbens S."/>
            <person name="Werner G."/>
            <person name="Dubchak I."/>
            <person name="Pazour G.J."/>
            <person name="Ren Q."/>
            <person name="Paulsen I."/>
            <person name="Delwiche C."/>
            <person name="Schmutz J."/>
            <person name="Rokhsar D."/>
            <person name="Van de Peer Y."/>
            <person name="Moreau H."/>
            <person name="Grigoriev I.V."/>
        </authorList>
    </citation>
    <scope>NUCLEOTIDE SEQUENCE [LARGE SCALE GENOMIC DNA]</scope>
    <source>
        <strain evidence="1 2">CCE9901</strain>
    </source>
</reference>
<evidence type="ECO:0000313" key="1">
    <source>
        <dbReference type="EMBL" id="ABO96316.1"/>
    </source>
</evidence>
<dbReference type="Gene3D" id="2.60.40.790">
    <property type="match status" value="1"/>
</dbReference>
<gene>
    <name evidence="1" type="ORF">OSTLU_31755</name>
</gene>
<dbReference type="PANTHER" id="PTHR38663:SF1">
    <property type="entry name" value="L-ORNITHINE N(5)-MONOOXYGENASE"/>
    <property type="match status" value="1"/>
</dbReference>
<dbReference type="eggNOG" id="KOG0152">
    <property type="taxonomic scope" value="Eukaryota"/>
</dbReference>
<dbReference type="Gene3D" id="3.50.50.60">
    <property type="entry name" value="FAD/NAD(P)-binding domain"/>
    <property type="match status" value="1"/>
</dbReference>
<name>A4RXN3_OSTLU</name>
<dbReference type="HOGENOM" id="CLU_425398_0_0_1"/>
<sequence>MATACERCELAIVGSGRACLSVLSRLSRGRAERAVVIDPSGAWLYSFARTQLRLGATHLRSTTTQVPFENACGLERYIETLGKKRDVVRTGSGFAGVPSVRVFAEYCAKTVAERFGGVRVERGTVVDVRWCDETSEEVRDAFKAIDESEGAAGVGQDERDAVAMMRCGAILLTLDTGKTFLAARCVWTPKFSLPLVPSWVLEAKASYAKYNASYDRQSIDCGIMNAADVDMSATDCARGKCILVVGGGTTAATLALAAQTRGAKVVTLMCRRKITVSEFECDVKYFGNKGLYEFHACADAQIRANKLESFKSKASVNEHTHRRLRDAALKTDNIRVLEQRVLNGAVWSDREKKWRVRSAPTDEAKVEFESAMYRRYRDEGIEPDSSALAIFEKEVTSTHDEIWLACGEFVDLAKDPALRTLVETTSVEIARGFPALAEEKIECAHDKGQTAAAGGGGGCRWPGTSMYVLGAYASLTIGPGADLPVGHRMAAKQVVDAMKKHETAILRNKNPYQVAETSSEAQRTPDRGETFDRFKKLPPELADKGLIDIESLIAGAAMERVELDNYEMYEEDMRAEIRLKIPEAILARDVYVCFQDRALEMWALGKQNAYRFFIRKLYKNVIVDRCSYRVYANKNRVVLNIHKYTNHYWRYLRDR</sequence>
<dbReference type="KEGG" id="olu:OSTLU_31755"/>
<evidence type="ECO:0000313" key="2">
    <source>
        <dbReference type="Proteomes" id="UP000001568"/>
    </source>
</evidence>
<dbReference type="InterPro" id="IPR008978">
    <property type="entry name" value="HSP20-like_chaperone"/>
</dbReference>
<dbReference type="AlphaFoldDB" id="A4RXN3"/>
<dbReference type="Gramene" id="ABO96316">
    <property type="protein sequence ID" value="ABO96316"/>
    <property type="gene ID" value="OSTLU_31755"/>
</dbReference>
<dbReference type="SUPFAM" id="SSF51905">
    <property type="entry name" value="FAD/NAD(P)-binding domain"/>
    <property type="match status" value="1"/>
</dbReference>
<dbReference type="RefSeq" id="XP_001418023.1">
    <property type="nucleotide sequence ID" value="XM_001417986.1"/>
</dbReference>
<dbReference type="SUPFAM" id="SSF49764">
    <property type="entry name" value="HSP20-like chaperones"/>
    <property type="match status" value="1"/>
</dbReference>
<dbReference type="InterPro" id="IPR036188">
    <property type="entry name" value="FAD/NAD-bd_sf"/>
</dbReference>
<dbReference type="EMBL" id="CP000585">
    <property type="protein sequence ID" value="ABO96316.1"/>
    <property type="molecule type" value="Genomic_DNA"/>
</dbReference>
<protein>
    <recommendedName>
        <fullName evidence="3">L-ornithine N(5)-monooxygenase</fullName>
    </recommendedName>
</protein>
<dbReference type="PANTHER" id="PTHR38663">
    <property type="match status" value="1"/>
</dbReference>
<dbReference type="OMA" id="VNEHTHR"/>